<keyword evidence="2" id="KW-1185">Reference proteome</keyword>
<gene>
    <name evidence="1" type="ORF">ACPOL_0100</name>
</gene>
<dbReference type="AlphaFoldDB" id="A0A2Z5FSP3"/>
<dbReference type="KEGG" id="abas:ACPOL_0100"/>
<proteinExistence type="predicted"/>
<dbReference type="Proteomes" id="UP000253606">
    <property type="component" value="Chromosome"/>
</dbReference>
<name>A0A2Z5FSP3_9BACT</name>
<reference evidence="1 2" key="1">
    <citation type="journal article" date="2018" name="Front. Microbiol.">
        <title>Hydrolytic Capabilities as a Key to Environmental Success: Chitinolytic and Cellulolytic Acidobacteria From Acidic Sub-arctic Soils and Boreal Peatlands.</title>
        <authorList>
            <person name="Belova S.E."/>
            <person name="Ravin N.V."/>
            <person name="Pankratov T.A."/>
            <person name="Rakitin A.L."/>
            <person name="Ivanova A.A."/>
            <person name="Beletsky A.V."/>
            <person name="Mardanov A.V."/>
            <person name="Sinninghe Damste J.S."/>
            <person name="Dedysh S.N."/>
        </authorList>
    </citation>
    <scope>NUCLEOTIDE SEQUENCE [LARGE SCALE GENOMIC DNA]</scope>
    <source>
        <strain evidence="1 2">SBC82</strain>
    </source>
</reference>
<evidence type="ECO:0000313" key="2">
    <source>
        <dbReference type="Proteomes" id="UP000253606"/>
    </source>
</evidence>
<sequence length="38" mass="4499">MVGRFESYFVLPYAKLAMLLRACPSRDPKTNLFNISYW</sequence>
<dbReference type="EMBL" id="CP030840">
    <property type="protein sequence ID" value="AXC09487.1"/>
    <property type="molecule type" value="Genomic_DNA"/>
</dbReference>
<organism evidence="1 2">
    <name type="scientific">Acidisarcina polymorpha</name>
    <dbReference type="NCBI Taxonomy" id="2211140"/>
    <lineage>
        <taxon>Bacteria</taxon>
        <taxon>Pseudomonadati</taxon>
        <taxon>Acidobacteriota</taxon>
        <taxon>Terriglobia</taxon>
        <taxon>Terriglobales</taxon>
        <taxon>Acidobacteriaceae</taxon>
        <taxon>Acidisarcina</taxon>
    </lineage>
</organism>
<protein>
    <submittedName>
        <fullName evidence="1">Uncharacterized protein</fullName>
    </submittedName>
</protein>
<accession>A0A2Z5FSP3</accession>
<evidence type="ECO:0000313" key="1">
    <source>
        <dbReference type="EMBL" id="AXC09487.1"/>
    </source>
</evidence>